<keyword evidence="6" id="KW-0808">Transferase</keyword>
<evidence type="ECO:0000313" key="6">
    <source>
        <dbReference type="EMBL" id="PWF45475.1"/>
    </source>
</evidence>
<keyword evidence="3" id="KW-0597">Phosphoprotein</keyword>
<evidence type="ECO:0000256" key="3">
    <source>
        <dbReference type="ARBA" id="ARBA00022553"/>
    </source>
</evidence>
<dbReference type="Pfam" id="PF02518">
    <property type="entry name" value="HATPase_c"/>
    <property type="match status" value="1"/>
</dbReference>
<dbReference type="RefSeq" id="WP_106758660.1">
    <property type="nucleotide sequence ID" value="NZ_PXWF02000253.1"/>
</dbReference>
<sequence>MGQAGFSARWRARQHGVLQWLLNHERSHDHVTSRFILLGWVCCIGQPLYYIIWTFWFPQPFESLALRVLGVLACVPIMCLPALAKRGWLNGRTLAIYQFAAVTYVLPFMFTFMYLMNAGSAVWSQSLLVALMVLFQFHGKWALASYLAGSALACAAFALAGDPAFLLSPTVLEQLPIYAFTLAVVSIAKVGRRVLAQEKLAGMAQGLASVSHELRTPLVSVDANVRGITRRLERARAPSPADLQAMAEAMARIQFEVRHMNHMVDLFLLSASAVNQQLRATEHVSMGAVVDAVIRRYPFAAQSQRDAVTVDIRSDFTFAGRHELSVVILLNLLRNALKALHRAGKGRIRIVVEGARATPRLLFIDTGCGIAPLHLPLIFKRFYSYPPSTGSGIGLALCKEIIDAWQASIRCVSRELAYTIFVLEFPGTPLPATAVTRGS</sequence>
<dbReference type="PANTHER" id="PTHR43547">
    <property type="entry name" value="TWO-COMPONENT HISTIDINE KINASE"/>
    <property type="match status" value="1"/>
</dbReference>
<dbReference type="SMART" id="SM00387">
    <property type="entry name" value="HATPase_c"/>
    <property type="match status" value="1"/>
</dbReference>
<dbReference type="OrthoDB" id="8573961at2"/>
<feature type="transmembrane region" description="Helical" evidence="4">
    <location>
        <begin position="64"/>
        <end position="84"/>
    </location>
</feature>
<dbReference type="InterPro" id="IPR003594">
    <property type="entry name" value="HATPase_dom"/>
</dbReference>
<keyword evidence="4" id="KW-0812">Transmembrane</keyword>
<feature type="transmembrane region" description="Helical" evidence="4">
    <location>
        <begin position="122"/>
        <end position="139"/>
    </location>
</feature>
<dbReference type="Proteomes" id="UP000241421">
    <property type="component" value="Unassembled WGS sequence"/>
</dbReference>
<dbReference type="EMBL" id="PXWF02000253">
    <property type="protein sequence ID" value="PWF45475.1"/>
    <property type="molecule type" value="Genomic_DNA"/>
</dbReference>
<dbReference type="InterPro" id="IPR005467">
    <property type="entry name" value="His_kinase_dom"/>
</dbReference>
<reference evidence="6 7" key="1">
    <citation type="submission" date="2018-04" db="EMBL/GenBank/DDBJ databases">
        <title>Massilia violaceinigra sp. nov., a novel purple-pigmented bacterium isolated from Tianshan glacier, Xinjiang, China.</title>
        <authorList>
            <person name="Wang H."/>
        </authorList>
    </citation>
    <scope>NUCLEOTIDE SEQUENCE [LARGE SCALE GENOMIC DNA]</scope>
    <source>
        <strain evidence="6 7">B448-2</strain>
    </source>
</reference>
<keyword evidence="4" id="KW-1133">Transmembrane helix</keyword>
<dbReference type="InterPro" id="IPR003661">
    <property type="entry name" value="HisK_dim/P_dom"/>
</dbReference>
<dbReference type="InterPro" id="IPR036890">
    <property type="entry name" value="HATPase_C_sf"/>
</dbReference>
<accession>A0A2U2HHW9</accession>
<feature type="domain" description="Histidine kinase" evidence="5">
    <location>
        <begin position="209"/>
        <end position="429"/>
    </location>
</feature>
<evidence type="ECO:0000256" key="4">
    <source>
        <dbReference type="SAM" id="Phobius"/>
    </source>
</evidence>
<dbReference type="Gene3D" id="1.10.287.130">
    <property type="match status" value="1"/>
</dbReference>
<comment type="catalytic activity">
    <reaction evidence="1">
        <text>ATP + protein L-histidine = ADP + protein N-phospho-L-histidine.</text>
        <dbReference type="EC" id="2.7.13.3"/>
    </reaction>
</comment>
<feature type="transmembrane region" description="Helical" evidence="4">
    <location>
        <begin position="96"/>
        <end position="116"/>
    </location>
</feature>
<name>A0A2U2HHW9_9BURK</name>
<evidence type="ECO:0000256" key="1">
    <source>
        <dbReference type="ARBA" id="ARBA00000085"/>
    </source>
</evidence>
<protein>
    <recommendedName>
        <fullName evidence="2">histidine kinase</fullName>
        <ecNumber evidence="2">2.7.13.3</ecNumber>
    </recommendedName>
</protein>
<gene>
    <name evidence="6" type="ORF">C7C56_017525</name>
</gene>
<dbReference type="SUPFAM" id="SSF55874">
    <property type="entry name" value="ATPase domain of HSP90 chaperone/DNA topoisomerase II/histidine kinase"/>
    <property type="match status" value="1"/>
</dbReference>
<dbReference type="CDD" id="cd00082">
    <property type="entry name" value="HisKA"/>
    <property type="match status" value="1"/>
</dbReference>
<dbReference type="SMART" id="SM00388">
    <property type="entry name" value="HisKA"/>
    <property type="match status" value="1"/>
</dbReference>
<dbReference type="Gene3D" id="3.30.565.10">
    <property type="entry name" value="Histidine kinase-like ATPase, C-terminal domain"/>
    <property type="match status" value="1"/>
</dbReference>
<keyword evidence="7" id="KW-1185">Reference proteome</keyword>
<comment type="caution">
    <text evidence="6">The sequence shown here is derived from an EMBL/GenBank/DDBJ whole genome shotgun (WGS) entry which is preliminary data.</text>
</comment>
<feature type="transmembrane region" description="Helical" evidence="4">
    <location>
        <begin position="146"/>
        <end position="165"/>
    </location>
</feature>
<dbReference type="InterPro" id="IPR036097">
    <property type="entry name" value="HisK_dim/P_sf"/>
</dbReference>
<dbReference type="AlphaFoldDB" id="A0A2U2HHW9"/>
<keyword evidence="4" id="KW-0472">Membrane</keyword>
<keyword evidence="6" id="KW-0418">Kinase</keyword>
<evidence type="ECO:0000256" key="2">
    <source>
        <dbReference type="ARBA" id="ARBA00012438"/>
    </source>
</evidence>
<evidence type="ECO:0000259" key="5">
    <source>
        <dbReference type="PROSITE" id="PS50109"/>
    </source>
</evidence>
<dbReference type="GO" id="GO:0000155">
    <property type="term" value="F:phosphorelay sensor kinase activity"/>
    <property type="evidence" value="ECO:0007669"/>
    <property type="project" value="InterPro"/>
</dbReference>
<proteinExistence type="predicted"/>
<organism evidence="6 7">
    <name type="scientific">Massilia glaciei</name>
    <dbReference type="NCBI Taxonomy" id="1524097"/>
    <lineage>
        <taxon>Bacteria</taxon>
        <taxon>Pseudomonadati</taxon>
        <taxon>Pseudomonadota</taxon>
        <taxon>Betaproteobacteria</taxon>
        <taxon>Burkholderiales</taxon>
        <taxon>Oxalobacteraceae</taxon>
        <taxon>Telluria group</taxon>
        <taxon>Massilia</taxon>
    </lineage>
</organism>
<evidence type="ECO:0000313" key="7">
    <source>
        <dbReference type="Proteomes" id="UP000241421"/>
    </source>
</evidence>
<dbReference type="PANTHER" id="PTHR43547:SF2">
    <property type="entry name" value="HYBRID SIGNAL TRANSDUCTION HISTIDINE KINASE C"/>
    <property type="match status" value="1"/>
</dbReference>
<dbReference type="EC" id="2.7.13.3" evidence="2"/>
<dbReference type="SUPFAM" id="SSF47384">
    <property type="entry name" value="Homodimeric domain of signal transducing histidine kinase"/>
    <property type="match status" value="1"/>
</dbReference>
<dbReference type="PROSITE" id="PS50109">
    <property type="entry name" value="HIS_KIN"/>
    <property type="match status" value="1"/>
</dbReference>
<feature type="transmembrane region" description="Helical" evidence="4">
    <location>
        <begin position="35"/>
        <end position="58"/>
    </location>
</feature>